<organism evidence="2 3">
    <name type="scientific">Orbilia brochopaga</name>
    <dbReference type="NCBI Taxonomy" id="3140254"/>
    <lineage>
        <taxon>Eukaryota</taxon>
        <taxon>Fungi</taxon>
        <taxon>Dikarya</taxon>
        <taxon>Ascomycota</taxon>
        <taxon>Pezizomycotina</taxon>
        <taxon>Orbiliomycetes</taxon>
        <taxon>Orbiliales</taxon>
        <taxon>Orbiliaceae</taxon>
        <taxon>Orbilia</taxon>
    </lineage>
</organism>
<evidence type="ECO:0000313" key="3">
    <source>
        <dbReference type="Proteomes" id="UP001375240"/>
    </source>
</evidence>
<proteinExistence type="predicted"/>
<keyword evidence="1" id="KW-0732">Signal</keyword>
<accession>A0AAV9V6Z7</accession>
<dbReference type="PANTHER" id="PTHR36578:SF1">
    <property type="entry name" value="APPLE DOMAIN-CONTAINING PROTEIN"/>
    <property type="match status" value="1"/>
</dbReference>
<comment type="caution">
    <text evidence="2">The sequence shown here is derived from an EMBL/GenBank/DDBJ whole genome shotgun (WGS) entry which is preliminary data.</text>
</comment>
<keyword evidence="3" id="KW-1185">Reference proteome</keyword>
<dbReference type="AlphaFoldDB" id="A0AAV9V6Z7"/>
<evidence type="ECO:0000313" key="2">
    <source>
        <dbReference type="EMBL" id="KAK6354564.1"/>
    </source>
</evidence>
<dbReference type="EMBL" id="JAVHNQ010000002">
    <property type="protein sequence ID" value="KAK6354564.1"/>
    <property type="molecule type" value="Genomic_DNA"/>
</dbReference>
<gene>
    <name evidence="2" type="ORF">TWF696_003706</name>
</gene>
<reference evidence="2 3" key="1">
    <citation type="submission" date="2019-10" db="EMBL/GenBank/DDBJ databases">
        <authorList>
            <person name="Palmer J.M."/>
        </authorList>
    </citation>
    <scope>NUCLEOTIDE SEQUENCE [LARGE SCALE GENOMIC DNA]</scope>
    <source>
        <strain evidence="2 3">TWF696</strain>
    </source>
</reference>
<name>A0AAV9V6Z7_9PEZI</name>
<dbReference type="PANTHER" id="PTHR36578">
    <property type="entry name" value="CHROMOSOME 15, WHOLE GENOME SHOTGUN SEQUENCE"/>
    <property type="match status" value="1"/>
</dbReference>
<dbReference type="Proteomes" id="UP001375240">
    <property type="component" value="Unassembled WGS sequence"/>
</dbReference>
<feature type="chain" id="PRO_5043418162" evidence="1">
    <location>
        <begin position="17"/>
        <end position="391"/>
    </location>
</feature>
<feature type="signal peptide" evidence="1">
    <location>
        <begin position="1"/>
        <end position="16"/>
    </location>
</feature>
<evidence type="ECO:0000256" key="1">
    <source>
        <dbReference type="SAM" id="SignalP"/>
    </source>
</evidence>
<sequence length="391" mass="42136">MRTTVVLVALAASALAAPAPKPAPQDINFSDVLSDFAPFVDDQPTGPEYNATTETIPATSPNHSEIVDNVKADPATPGKLRRRDILKRTQGDCRPQPANRGPQFFGEPADWIAQVQAQCPPNNPDTLGTYTKVFDGLLGSVNQMGYLGLTTIHSYDINDCKARCDAKPGCLGFNLYVERDPSLDPGAGCPDPAPITNYKCTLWGFPFEAGAADNRGQTRYQFKVVIAASVAYVKPPPCSNLPDFDLYGSGLYGAINAPSLPADSYPAYQTNTYMGFKQYPTDDVRLNYYDPSICTAACDAQTAYNERHPPGLSSSNPTCAFKVCNCINSYVLIKNGKAQGMICSFYSYTWDNSYAVNGGSADGTVKVASSCTFSNNRLPRQLTIDTCAAPI</sequence>
<protein>
    <submittedName>
        <fullName evidence="2">Uncharacterized protein</fullName>
    </submittedName>
</protein>